<gene>
    <name evidence="1" type="ORF">HPP92_003495</name>
</gene>
<evidence type="ECO:0000313" key="1">
    <source>
        <dbReference type="EMBL" id="KAG0498804.1"/>
    </source>
</evidence>
<name>A0A835VFI3_VANPL</name>
<protein>
    <submittedName>
        <fullName evidence="1">Uncharacterized protein</fullName>
    </submittedName>
</protein>
<dbReference type="Proteomes" id="UP000636800">
    <property type="component" value="Chromosome 1"/>
</dbReference>
<reference evidence="1 2" key="1">
    <citation type="journal article" date="2020" name="Nat. Food">
        <title>A phased Vanilla planifolia genome enables genetic improvement of flavour and production.</title>
        <authorList>
            <person name="Hasing T."/>
            <person name="Tang H."/>
            <person name="Brym M."/>
            <person name="Khazi F."/>
            <person name="Huang T."/>
            <person name="Chambers A.H."/>
        </authorList>
    </citation>
    <scope>NUCLEOTIDE SEQUENCE [LARGE SCALE GENOMIC DNA]</scope>
    <source>
        <tissue evidence="1">Leaf</tissue>
    </source>
</reference>
<proteinExistence type="predicted"/>
<dbReference type="OrthoDB" id="7042322at2759"/>
<comment type="caution">
    <text evidence="1">The sequence shown here is derived from an EMBL/GenBank/DDBJ whole genome shotgun (WGS) entry which is preliminary data.</text>
</comment>
<accession>A0A835VFI3</accession>
<dbReference type="AlphaFoldDB" id="A0A835VFI3"/>
<evidence type="ECO:0000313" key="2">
    <source>
        <dbReference type="Proteomes" id="UP000636800"/>
    </source>
</evidence>
<keyword evidence="2" id="KW-1185">Reference proteome</keyword>
<sequence>MRPCSLLVLLLKAPKKKRHLESSRKTRRRGTIYFLPLADCIHSTQERQSLTSLRIVIGFSSLIHMDM</sequence>
<organism evidence="1 2">
    <name type="scientific">Vanilla planifolia</name>
    <name type="common">Vanilla</name>
    <dbReference type="NCBI Taxonomy" id="51239"/>
    <lineage>
        <taxon>Eukaryota</taxon>
        <taxon>Viridiplantae</taxon>
        <taxon>Streptophyta</taxon>
        <taxon>Embryophyta</taxon>
        <taxon>Tracheophyta</taxon>
        <taxon>Spermatophyta</taxon>
        <taxon>Magnoliopsida</taxon>
        <taxon>Liliopsida</taxon>
        <taxon>Asparagales</taxon>
        <taxon>Orchidaceae</taxon>
        <taxon>Vanilloideae</taxon>
        <taxon>Vanilleae</taxon>
        <taxon>Vanilla</taxon>
    </lineage>
</organism>
<dbReference type="EMBL" id="JADCNL010000001">
    <property type="protein sequence ID" value="KAG0498804.1"/>
    <property type="molecule type" value="Genomic_DNA"/>
</dbReference>